<feature type="active site" description="Proton acceptor" evidence="13">
    <location>
        <position position="298"/>
    </location>
</feature>
<organism evidence="16">
    <name type="scientific">Microbotryum lychnidis-dioicae (strain p1A1 Lamole / MvSl-1064)</name>
    <name type="common">Anther smut fungus</name>
    <dbReference type="NCBI Taxonomy" id="683840"/>
    <lineage>
        <taxon>Eukaryota</taxon>
        <taxon>Fungi</taxon>
        <taxon>Dikarya</taxon>
        <taxon>Basidiomycota</taxon>
        <taxon>Pucciniomycotina</taxon>
        <taxon>Microbotryomycetes</taxon>
        <taxon>Microbotryales</taxon>
        <taxon>Microbotryaceae</taxon>
        <taxon>Microbotryum</taxon>
    </lineage>
</organism>
<evidence type="ECO:0000256" key="10">
    <source>
        <dbReference type="ARBA" id="ARBA00022842"/>
    </source>
</evidence>
<dbReference type="OMA" id="RTMCTYL"/>
<dbReference type="CDD" id="cd01168">
    <property type="entry name" value="adenosine_kinase"/>
    <property type="match status" value="1"/>
</dbReference>
<keyword evidence="9 14" id="KW-0067">ATP-binding</keyword>
<keyword evidence="5 14" id="KW-0808">Transferase</keyword>
<dbReference type="PRINTS" id="PR00989">
    <property type="entry name" value="ADENOKINASE"/>
</dbReference>
<reference evidence="16" key="2">
    <citation type="submission" date="2010-11" db="EMBL/GenBank/DDBJ databases">
        <authorList>
            <consortium name="The Broad Institute Genome Sequencing Platform"/>
            <person name="Earl A."/>
            <person name="Ward D."/>
            <person name="Feldgarden M."/>
            <person name="Gevers D."/>
            <person name="Butler R."/>
            <person name="Young S.K."/>
            <person name="Zeng Q."/>
            <person name="Gargeya S."/>
            <person name="Fitzgerald M."/>
            <person name="Haas B."/>
            <person name="Abouelleil A."/>
            <person name="Alvarado L."/>
            <person name="Arachchi H.M."/>
            <person name="Berlin A."/>
            <person name="Brown A."/>
            <person name="Chapman S.B."/>
            <person name="Chen Z."/>
            <person name="Dunbar C."/>
            <person name="Freedman E."/>
            <person name="Gearin G."/>
            <person name="Gellesch M."/>
            <person name="Goldberg J."/>
            <person name="Griggs A."/>
            <person name="Gujja S."/>
            <person name="Heilman E."/>
            <person name="Heiman D."/>
            <person name="Howarth C."/>
            <person name="Larson L."/>
            <person name="Lui A."/>
            <person name="MacDonald P.J.P."/>
            <person name="Mehta T."/>
            <person name="Montmayeur A."/>
            <person name="Murphy C."/>
            <person name="Neiman D."/>
            <person name="Pearson M."/>
            <person name="Priest M."/>
            <person name="Roberts A."/>
            <person name="Saif S."/>
            <person name="Shea T."/>
            <person name="Shenoy N."/>
            <person name="Sisk P."/>
            <person name="Stolte C."/>
            <person name="Sykes S."/>
            <person name="White J."/>
            <person name="Yandava C."/>
            <person name="Wortman J."/>
            <person name="Nusbaum C."/>
            <person name="Birren B."/>
        </authorList>
    </citation>
    <scope>NUCLEOTIDE SEQUENCE</scope>
    <source>
        <strain evidence="16">P1A1 Lamole</strain>
    </source>
</reference>
<reference evidence="17" key="4">
    <citation type="submission" date="2015-06" db="UniProtKB">
        <authorList>
            <consortium name="EnsemblFungi"/>
        </authorList>
    </citation>
    <scope>IDENTIFICATION</scope>
</reference>
<dbReference type="FunCoup" id="U5HA63">
    <property type="interactions" value="435"/>
</dbReference>
<evidence type="ECO:0000256" key="11">
    <source>
        <dbReference type="ARBA" id="ARBA00051362"/>
    </source>
</evidence>
<evidence type="ECO:0000256" key="1">
    <source>
        <dbReference type="ARBA" id="ARBA00001946"/>
    </source>
</evidence>
<dbReference type="GO" id="GO:0044209">
    <property type="term" value="P:AMP salvage"/>
    <property type="evidence" value="ECO:0007669"/>
    <property type="project" value="UniProtKB-UniRule"/>
</dbReference>
<evidence type="ECO:0000256" key="2">
    <source>
        <dbReference type="ARBA" id="ARBA00004801"/>
    </source>
</evidence>
<reference evidence="16 18" key="3">
    <citation type="journal article" date="2015" name="BMC Genomics">
        <title>Sex and parasites: genomic and transcriptomic analysis of Microbotryum lychnidis-dioicae, the biotrophic and plant-castrating anther smut fungus.</title>
        <authorList>
            <person name="Perlin M.H."/>
            <person name="Amselem J."/>
            <person name="Fontanillas E."/>
            <person name="Toh S.S."/>
            <person name="Chen Z."/>
            <person name="Goldberg J."/>
            <person name="Duplessis S."/>
            <person name="Henrissat B."/>
            <person name="Young S."/>
            <person name="Zeng Q."/>
            <person name="Aguileta G."/>
            <person name="Petit E."/>
            <person name="Badouin H."/>
            <person name="Andrews J."/>
            <person name="Razeeq D."/>
            <person name="Gabaldon T."/>
            <person name="Quesneville H."/>
            <person name="Giraud T."/>
            <person name="Hood M.E."/>
            <person name="Schultz D.J."/>
            <person name="Cuomo C.A."/>
        </authorList>
    </citation>
    <scope>NUCLEOTIDE SEQUENCE [LARGE SCALE GENOMIC DNA]</scope>
    <source>
        <strain evidence="18">p1A1 Lamole</strain>
        <strain evidence="16">P1A1 Lamole</strain>
    </source>
</reference>
<dbReference type="UniPathway" id="UPA00588">
    <property type="reaction ID" value="UER00659"/>
</dbReference>
<dbReference type="PROSITE" id="PS00584">
    <property type="entry name" value="PFKB_KINASES_2"/>
    <property type="match status" value="1"/>
</dbReference>
<reference evidence="18" key="1">
    <citation type="submission" date="2010-11" db="EMBL/GenBank/DDBJ databases">
        <title>The genome sequence of Microbotryum violaceum strain p1A1 Lamole.</title>
        <authorList>
            <person name="Cuomo C."/>
            <person name="Perlin M."/>
            <person name="Young S.K."/>
            <person name="Zeng Q."/>
            <person name="Gargeya S."/>
            <person name="Alvarado L."/>
            <person name="Berlin A."/>
            <person name="Chapman S.B."/>
            <person name="Chen Z."/>
            <person name="Freedman E."/>
            <person name="Gellesch M."/>
            <person name="Goldberg J."/>
            <person name="Griggs A."/>
            <person name="Gujja S."/>
            <person name="Heilman E."/>
            <person name="Heiman D."/>
            <person name="Howarth C."/>
            <person name="Mehta T."/>
            <person name="Neiman D."/>
            <person name="Pearson M."/>
            <person name="Roberts A."/>
            <person name="Saif S."/>
            <person name="Shea T."/>
            <person name="Shenoy N."/>
            <person name="Sisk P."/>
            <person name="Stolte C."/>
            <person name="Sykes S."/>
            <person name="White J."/>
            <person name="Yandava C."/>
            <person name="Haas B."/>
            <person name="Nusbaum C."/>
            <person name="Birren B."/>
        </authorList>
    </citation>
    <scope>NUCLEOTIDE SEQUENCE [LARGE SCALE GENOMIC DNA]</scope>
    <source>
        <strain evidence="18">p1A1 Lamole</strain>
    </source>
</reference>
<evidence type="ECO:0000313" key="16">
    <source>
        <dbReference type="EMBL" id="KDE05504.1"/>
    </source>
</evidence>
<dbReference type="AlphaFoldDB" id="U5HA63"/>
<evidence type="ECO:0000313" key="17">
    <source>
        <dbReference type="EnsemblFungi" id="MVLG_04098T0"/>
    </source>
</evidence>
<dbReference type="InterPro" id="IPR002173">
    <property type="entry name" value="Carboh/pur_kinase_PfkB_CS"/>
</dbReference>
<dbReference type="InterPro" id="IPR029056">
    <property type="entry name" value="Ribokinase-like"/>
</dbReference>
<gene>
    <name evidence="16" type="ORF">MVLG_04098</name>
</gene>
<name>U5HA63_USTV1</name>
<comment type="similarity">
    <text evidence="3 14">Belongs to the carbohydrate kinase PfkB family.</text>
</comment>
<comment type="catalytic activity">
    <reaction evidence="11 14">
        <text>adenosine + ATP = AMP + ADP + H(+)</text>
        <dbReference type="Rhea" id="RHEA:20824"/>
        <dbReference type="ChEBI" id="CHEBI:15378"/>
        <dbReference type="ChEBI" id="CHEBI:16335"/>
        <dbReference type="ChEBI" id="CHEBI:30616"/>
        <dbReference type="ChEBI" id="CHEBI:456215"/>
        <dbReference type="ChEBI" id="CHEBI:456216"/>
        <dbReference type="EC" id="2.7.1.20"/>
    </reaction>
</comment>
<keyword evidence="10 14" id="KW-0460">Magnesium</keyword>
<dbReference type="EMBL" id="GL541685">
    <property type="protein sequence ID" value="KDE05504.1"/>
    <property type="molecule type" value="Genomic_DNA"/>
</dbReference>
<dbReference type="Pfam" id="PF00294">
    <property type="entry name" value="PfkB"/>
    <property type="match status" value="1"/>
</dbReference>
<comment type="pathway">
    <text evidence="2 14">Purine metabolism; AMP biosynthesis via salvage pathway; AMP from adenosine: step 1/1.</text>
</comment>
<evidence type="ECO:0000256" key="7">
    <source>
        <dbReference type="ARBA" id="ARBA00022741"/>
    </source>
</evidence>
<dbReference type="InterPro" id="IPR001805">
    <property type="entry name" value="Adenokinase"/>
</dbReference>
<dbReference type="GO" id="GO:0005524">
    <property type="term" value="F:ATP binding"/>
    <property type="evidence" value="ECO:0007669"/>
    <property type="project" value="UniProtKB-UniRule"/>
</dbReference>
<dbReference type="SUPFAM" id="SSF53613">
    <property type="entry name" value="Ribokinase-like"/>
    <property type="match status" value="1"/>
</dbReference>
<keyword evidence="6 14" id="KW-0660">Purine salvage</keyword>
<dbReference type="GO" id="GO:0006166">
    <property type="term" value="P:purine ribonucleoside salvage"/>
    <property type="evidence" value="ECO:0007669"/>
    <property type="project" value="UniProtKB-KW"/>
</dbReference>
<dbReference type="FunFam" id="3.40.1190.20:FF:000076">
    <property type="entry name" value="Adenosine kinase"/>
    <property type="match status" value="1"/>
</dbReference>
<evidence type="ECO:0000256" key="5">
    <source>
        <dbReference type="ARBA" id="ARBA00022679"/>
    </source>
</evidence>
<evidence type="ECO:0000259" key="15">
    <source>
        <dbReference type="Pfam" id="PF00294"/>
    </source>
</evidence>
<proteinExistence type="inferred from homology"/>
<feature type="domain" description="Carbohydrate kinase PfkB" evidence="15">
    <location>
        <begin position="30"/>
        <end position="339"/>
    </location>
</feature>
<dbReference type="InParanoid" id="U5HA63"/>
<dbReference type="InterPro" id="IPR011611">
    <property type="entry name" value="PfkB_dom"/>
</dbReference>
<dbReference type="Gene3D" id="3.30.1110.10">
    <property type="match status" value="1"/>
</dbReference>
<dbReference type="Proteomes" id="UP000017200">
    <property type="component" value="Unassembled WGS sequence"/>
</dbReference>
<dbReference type="Gene3D" id="3.40.1190.20">
    <property type="match status" value="1"/>
</dbReference>
<dbReference type="EnsemblFungi" id="MVLG_04098T0">
    <property type="protein sequence ID" value="MVLG_04098T0"/>
    <property type="gene ID" value="MVLG_04098"/>
</dbReference>
<dbReference type="OrthoDB" id="432447at2759"/>
<dbReference type="STRING" id="683840.U5HA63"/>
<keyword evidence="18" id="KW-1185">Reference proteome</keyword>
<dbReference type="GO" id="GO:0004001">
    <property type="term" value="F:adenosine kinase activity"/>
    <property type="evidence" value="ECO:0007669"/>
    <property type="project" value="UniProtKB-UniRule"/>
</dbReference>
<protein>
    <recommendedName>
        <fullName evidence="12 14">Adenosine kinase</fullName>
        <shortName evidence="14">AK</shortName>
        <ecNumber evidence="4 14">2.7.1.20</ecNumber>
    </recommendedName>
    <alternativeName>
        <fullName evidence="14">Adenosine 5'-phosphotransferase</fullName>
    </alternativeName>
</protein>
<evidence type="ECO:0000256" key="12">
    <source>
        <dbReference type="ARBA" id="ARBA00068771"/>
    </source>
</evidence>
<comment type="function">
    <text evidence="14">ATP dependent phosphorylation of adenosine and other related nucleoside analogs to monophosphate derivatives.</text>
</comment>
<dbReference type="HOGENOM" id="CLU_045832_1_0_1"/>
<evidence type="ECO:0000256" key="3">
    <source>
        <dbReference type="ARBA" id="ARBA00010688"/>
    </source>
</evidence>
<accession>U5HA63</accession>
<keyword evidence="8 14" id="KW-0418">Kinase</keyword>
<evidence type="ECO:0000313" key="18">
    <source>
        <dbReference type="Proteomes" id="UP000017200"/>
    </source>
</evidence>
<keyword evidence="7 14" id="KW-0547">Nucleotide-binding</keyword>
<comment type="cofactor">
    <cofactor evidence="1 14">
        <name>Mg(2+)</name>
        <dbReference type="ChEBI" id="CHEBI:18420"/>
    </cofactor>
</comment>
<dbReference type="EC" id="2.7.1.20" evidence="4 14"/>
<evidence type="ECO:0000256" key="13">
    <source>
        <dbReference type="PIRSR" id="PIRSR601805-1"/>
    </source>
</evidence>
<evidence type="ECO:0000256" key="6">
    <source>
        <dbReference type="ARBA" id="ARBA00022726"/>
    </source>
</evidence>
<dbReference type="GO" id="GO:0006144">
    <property type="term" value="P:purine nucleobase metabolic process"/>
    <property type="evidence" value="ECO:0007669"/>
    <property type="project" value="EnsemblFungi"/>
</dbReference>
<evidence type="ECO:0000256" key="14">
    <source>
        <dbReference type="RuleBase" id="RU368116"/>
    </source>
</evidence>
<dbReference type="GO" id="GO:0005829">
    <property type="term" value="C:cytosol"/>
    <property type="evidence" value="ECO:0007669"/>
    <property type="project" value="TreeGrafter"/>
</dbReference>
<dbReference type="GO" id="GO:0005634">
    <property type="term" value="C:nucleus"/>
    <property type="evidence" value="ECO:0007669"/>
    <property type="project" value="TreeGrafter"/>
</dbReference>
<evidence type="ECO:0000256" key="8">
    <source>
        <dbReference type="ARBA" id="ARBA00022777"/>
    </source>
</evidence>
<sequence>MSWSPFFVAMGNPLLDMQLTGEAAHEMLTKYALKPNDAVLAEGKQNEIYEDLRKNYKVTYVAGGAAQNCARGAQYVLPNNSTAYLGAVGKDDLADQLRAANEKEGLASYYQVVEDKPTGACAVIITGHDRSLCTTLGAAESFSPSHLDTPKVKSLIDNAKFFYLGGFFLTHGLESALKLAKLAVQNDKPFTMNLSAPFIPQFFKSQLDQILPYVSILIGNEAEAESYALSHDWENPKEIKSVALKLSQIESKTNKKGRIVVITQGSEQTIVAKEGKIQLFNVAKLDESKIVDTNGAGDAFAGGFLGAYASGKSLEESIEVGHRLGAMNVQLIGPTFKFPKEKVM</sequence>
<dbReference type="EMBL" id="AEIJ01000400">
    <property type="status" value="NOT_ANNOTATED_CDS"/>
    <property type="molecule type" value="Genomic_DNA"/>
</dbReference>
<evidence type="ECO:0000256" key="9">
    <source>
        <dbReference type="ARBA" id="ARBA00022840"/>
    </source>
</evidence>
<evidence type="ECO:0000256" key="4">
    <source>
        <dbReference type="ARBA" id="ARBA00012119"/>
    </source>
</evidence>
<dbReference type="PANTHER" id="PTHR45769:SF3">
    <property type="entry name" value="ADENOSINE KINASE"/>
    <property type="match status" value="1"/>
</dbReference>
<dbReference type="PANTHER" id="PTHR45769">
    <property type="entry name" value="ADENOSINE KINASE"/>
    <property type="match status" value="1"/>
</dbReference>